<gene>
    <name evidence="3" type="ORF">BKA24_001909</name>
</gene>
<dbReference type="InterPro" id="IPR011055">
    <property type="entry name" value="Dup_hybrid_motif"/>
</dbReference>
<dbReference type="Pfam" id="PF01551">
    <property type="entry name" value="Peptidase_M23"/>
    <property type="match status" value="1"/>
</dbReference>
<feature type="domain" description="M23ase beta-sheet core" evidence="2">
    <location>
        <begin position="57"/>
        <end position="150"/>
    </location>
</feature>
<evidence type="ECO:0000259" key="2">
    <source>
        <dbReference type="Pfam" id="PF01551"/>
    </source>
</evidence>
<evidence type="ECO:0000256" key="1">
    <source>
        <dbReference type="SAM" id="SignalP"/>
    </source>
</evidence>
<keyword evidence="1" id="KW-0732">Signal</keyword>
<dbReference type="EMBL" id="JACHMD010000001">
    <property type="protein sequence ID" value="MBB4667200.1"/>
    <property type="molecule type" value="Genomic_DNA"/>
</dbReference>
<feature type="chain" id="PRO_5030992930" evidence="1">
    <location>
        <begin position="28"/>
        <end position="166"/>
    </location>
</feature>
<protein>
    <submittedName>
        <fullName evidence="3">Murein DD-endopeptidase MepM/ murein hydrolase activator NlpD</fullName>
    </submittedName>
</protein>
<name>A0A7W7BQZ4_9MICO</name>
<dbReference type="SUPFAM" id="SSF51261">
    <property type="entry name" value="Duplicated hybrid motif"/>
    <property type="match status" value="1"/>
</dbReference>
<dbReference type="Gene3D" id="2.70.70.10">
    <property type="entry name" value="Glucose Permease (Domain IIA)"/>
    <property type="match status" value="1"/>
</dbReference>
<keyword evidence="3" id="KW-0378">Hydrolase</keyword>
<feature type="signal peptide" evidence="1">
    <location>
        <begin position="1"/>
        <end position="27"/>
    </location>
</feature>
<dbReference type="GO" id="GO:0004222">
    <property type="term" value="F:metalloendopeptidase activity"/>
    <property type="evidence" value="ECO:0007669"/>
    <property type="project" value="TreeGrafter"/>
</dbReference>
<dbReference type="InterPro" id="IPR050570">
    <property type="entry name" value="Cell_wall_metabolism_enzyme"/>
</dbReference>
<sequence length="166" mass="16863">MSVRATRLLSAVLLVAASLLPAHVARAVDGAPVWDLPIAGAAVVARFEAPAHRYGPGHRGIDLAPPSADAGVLAPADGVVAFRGDVAGRGVITIDHGGGWVTSIEPVITDRGVGDAVRRGDPIAAIDRGGHAAAGTVHVGVRLHGEYVNPLLLVRGIPRAVLLPCC</sequence>
<dbReference type="InterPro" id="IPR016047">
    <property type="entry name" value="M23ase_b-sheet_dom"/>
</dbReference>
<dbReference type="PANTHER" id="PTHR21666:SF270">
    <property type="entry name" value="MUREIN HYDROLASE ACTIVATOR ENVC"/>
    <property type="match status" value="1"/>
</dbReference>
<reference evidence="3 4" key="1">
    <citation type="submission" date="2020-08" db="EMBL/GenBank/DDBJ databases">
        <title>Sequencing the genomes of 1000 actinobacteria strains.</title>
        <authorList>
            <person name="Klenk H.-P."/>
        </authorList>
    </citation>
    <scope>NUCLEOTIDE SEQUENCE [LARGE SCALE GENOMIC DNA]</scope>
    <source>
        <strain evidence="3 4">DSM 24947</strain>
    </source>
</reference>
<proteinExistence type="predicted"/>
<dbReference type="AlphaFoldDB" id="A0A7W7BQZ4"/>
<comment type="caution">
    <text evidence="3">The sequence shown here is derived from an EMBL/GenBank/DDBJ whole genome shotgun (WGS) entry which is preliminary data.</text>
</comment>
<dbReference type="PANTHER" id="PTHR21666">
    <property type="entry name" value="PEPTIDASE-RELATED"/>
    <property type="match status" value="1"/>
</dbReference>
<dbReference type="CDD" id="cd12797">
    <property type="entry name" value="M23_peptidase"/>
    <property type="match status" value="1"/>
</dbReference>
<accession>A0A7W7BQZ4</accession>
<dbReference type="Proteomes" id="UP000573729">
    <property type="component" value="Unassembled WGS sequence"/>
</dbReference>
<evidence type="ECO:0000313" key="4">
    <source>
        <dbReference type="Proteomes" id="UP000573729"/>
    </source>
</evidence>
<organism evidence="3 4">
    <name type="scientific">Microbacterium marinum</name>
    <dbReference type="NCBI Taxonomy" id="421115"/>
    <lineage>
        <taxon>Bacteria</taxon>
        <taxon>Bacillati</taxon>
        <taxon>Actinomycetota</taxon>
        <taxon>Actinomycetes</taxon>
        <taxon>Micrococcales</taxon>
        <taxon>Microbacteriaceae</taxon>
        <taxon>Microbacterium</taxon>
    </lineage>
</organism>
<keyword evidence="4" id="KW-1185">Reference proteome</keyword>
<dbReference type="RefSeq" id="WP_184217469.1">
    <property type="nucleotide sequence ID" value="NZ_JACHMD010000001.1"/>
</dbReference>
<evidence type="ECO:0000313" key="3">
    <source>
        <dbReference type="EMBL" id="MBB4667200.1"/>
    </source>
</evidence>